<dbReference type="EMBL" id="OOGT01000446">
    <property type="protein sequence ID" value="SPL72668.1"/>
    <property type="molecule type" value="Genomic_DNA"/>
</dbReference>
<dbReference type="AlphaFoldDB" id="A0A2U3N4R0"/>
<keyword evidence="2" id="KW-1185">Reference proteome</keyword>
<dbReference type="InParanoid" id="A0A2U3N4R0"/>
<dbReference type="Proteomes" id="UP000245974">
    <property type="component" value="Unassembled WGS sequence"/>
</dbReference>
<reference evidence="2" key="1">
    <citation type="submission" date="2018-03" db="EMBL/GenBank/DDBJ databases">
        <authorList>
            <person name="Blom J."/>
        </authorList>
    </citation>
    <scope>NUCLEOTIDE SEQUENCE [LARGE SCALE GENOMIC DNA]</scope>
    <source>
        <strain evidence="2">KPC-SM-21</strain>
    </source>
</reference>
<evidence type="ECO:0000313" key="1">
    <source>
        <dbReference type="EMBL" id="SPL72668.1"/>
    </source>
</evidence>
<gene>
    <name evidence="1" type="ORF">KPC_3846</name>
</gene>
<protein>
    <submittedName>
        <fullName evidence="1">Uncharacterized protein</fullName>
    </submittedName>
</protein>
<name>A0A2U3N4R0_9GAMM</name>
<organism evidence="1 2">
    <name type="scientific">Acinetobacter stercoris</name>
    <dbReference type="NCBI Taxonomy" id="2126983"/>
    <lineage>
        <taxon>Bacteria</taxon>
        <taxon>Pseudomonadati</taxon>
        <taxon>Pseudomonadota</taxon>
        <taxon>Gammaproteobacteria</taxon>
        <taxon>Moraxellales</taxon>
        <taxon>Moraxellaceae</taxon>
        <taxon>Acinetobacter</taxon>
    </lineage>
</organism>
<proteinExistence type="predicted"/>
<evidence type="ECO:0000313" key="2">
    <source>
        <dbReference type="Proteomes" id="UP000245974"/>
    </source>
</evidence>
<sequence length="137" mass="16658">MICQEQFHPSFWYFADIENSSAYIGDDGWSKDQSVITAQDKYKSNLKNAEQYFFLKYQKNIYKIEKDSILIFVEKLELINESYGEKKDLFQLNRMEIFDFIKHDIIKQLKYLNLSRLFYSIFDLFSFYTKSIFLRLK</sequence>
<accession>A0A2U3N4R0</accession>